<dbReference type="InterPro" id="IPR002545">
    <property type="entry name" value="CheW-lke_dom"/>
</dbReference>
<name>A0A2K8KRE2_9GAMM</name>
<reference evidence="2 3" key="1">
    <citation type="journal article" date="2017" name="Environ. Microbiol.">
        <title>Genomic and physiological analyses of 'Reinekea forsetii' reveal a versatile opportunistic lifestyle during spring algae blooms.</title>
        <authorList>
            <person name="Avci B."/>
            <person name="Hahnke R.L."/>
            <person name="Chafee M."/>
            <person name="Fischer T."/>
            <person name="Gruber-Vodicka H."/>
            <person name="Tegetmeyer H.E."/>
            <person name="Harder J."/>
            <person name="Fuchs B.M."/>
            <person name="Amann R.I."/>
            <person name="Teeling H."/>
        </authorList>
    </citation>
    <scope>NUCLEOTIDE SEQUENCE [LARGE SCALE GENOMIC DNA]</scope>
    <source>
        <strain evidence="2 3">Hel1_31_D35</strain>
    </source>
</reference>
<feature type="domain" description="CheW-like" evidence="1">
    <location>
        <begin position="90"/>
        <end position="225"/>
    </location>
</feature>
<dbReference type="RefSeq" id="WP_100257562.1">
    <property type="nucleotide sequence ID" value="NZ_CP011797.1"/>
</dbReference>
<evidence type="ECO:0000313" key="3">
    <source>
        <dbReference type="Proteomes" id="UP000229757"/>
    </source>
</evidence>
<dbReference type="InterPro" id="IPR036061">
    <property type="entry name" value="CheW-like_dom_sf"/>
</dbReference>
<gene>
    <name evidence="2" type="ORF">REIFOR_02156</name>
</gene>
<protein>
    <submittedName>
        <fullName evidence="2">CheW domain protein</fullName>
    </submittedName>
</protein>
<dbReference type="GO" id="GO:0006935">
    <property type="term" value="P:chemotaxis"/>
    <property type="evidence" value="ECO:0007669"/>
    <property type="project" value="InterPro"/>
</dbReference>
<evidence type="ECO:0000259" key="1">
    <source>
        <dbReference type="SMART" id="SM00260"/>
    </source>
</evidence>
<keyword evidence="3" id="KW-1185">Reference proteome</keyword>
<organism evidence="2 3">
    <name type="scientific">Reinekea forsetii</name>
    <dbReference type="NCBI Taxonomy" id="1336806"/>
    <lineage>
        <taxon>Bacteria</taxon>
        <taxon>Pseudomonadati</taxon>
        <taxon>Pseudomonadota</taxon>
        <taxon>Gammaproteobacteria</taxon>
        <taxon>Oceanospirillales</taxon>
        <taxon>Saccharospirillaceae</taxon>
        <taxon>Reinekea</taxon>
    </lineage>
</organism>
<dbReference type="AlphaFoldDB" id="A0A2K8KRE2"/>
<dbReference type="SUPFAM" id="SSF50341">
    <property type="entry name" value="CheW-like"/>
    <property type="match status" value="1"/>
</dbReference>
<proteinExistence type="predicted"/>
<dbReference type="KEGG" id="rfo:REIFOR_02156"/>
<dbReference type="GO" id="GO:0007165">
    <property type="term" value="P:signal transduction"/>
    <property type="evidence" value="ECO:0007669"/>
    <property type="project" value="InterPro"/>
</dbReference>
<dbReference type="OrthoDB" id="5565759at2"/>
<evidence type="ECO:0000313" key="2">
    <source>
        <dbReference type="EMBL" id="ATX77290.1"/>
    </source>
</evidence>
<accession>A0A2K8KRE2</accession>
<dbReference type="SMART" id="SM00260">
    <property type="entry name" value="CheW"/>
    <property type="match status" value="1"/>
</dbReference>
<dbReference type="Pfam" id="PF01584">
    <property type="entry name" value="CheW"/>
    <property type="match status" value="1"/>
</dbReference>
<dbReference type="EMBL" id="CP011797">
    <property type="protein sequence ID" value="ATX77290.1"/>
    <property type="molecule type" value="Genomic_DNA"/>
</dbReference>
<dbReference type="Proteomes" id="UP000229757">
    <property type="component" value="Chromosome"/>
</dbReference>
<sequence>MADNCAGSARTQTAPSTTARVLTAYLDALLHDATAIDPERTGYQNLARQVGAGGATSVPSATQPQPEIALSSAAAPLFDWPSRGQPAWARQRFDCLVFTVNGLKLAVPLRMLSTIYTVDKKLTPLFDQPSWFLGLLPGHQGQSVRVVDTALMVMPERNQPKTKAWVRFAIGVHDSDWAFAAQGIKGSISLVPEAVKWRTQRTSRPWLAGTVISELCALVDPDAFEQLVRG</sequence>